<evidence type="ECO:0000313" key="2">
    <source>
        <dbReference type="Proteomes" id="UP001445076"/>
    </source>
</evidence>
<proteinExistence type="predicted"/>
<reference evidence="1 2" key="1">
    <citation type="journal article" date="2024" name="BMC Genomics">
        <title>Genome assembly of redclaw crayfish (Cherax quadricarinatus) provides insights into its immune adaptation and hypoxia tolerance.</title>
        <authorList>
            <person name="Liu Z."/>
            <person name="Zheng J."/>
            <person name="Li H."/>
            <person name="Fang K."/>
            <person name="Wang S."/>
            <person name="He J."/>
            <person name="Zhou D."/>
            <person name="Weng S."/>
            <person name="Chi M."/>
            <person name="Gu Z."/>
            <person name="He J."/>
            <person name="Li F."/>
            <person name="Wang M."/>
        </authorList>
    </citation>
    <scope>NUCLEOTIDE SEQUENCE [LARGE SCALE GENOMIC DNA]</scope>
    <source>
        <strain evidence="1">ZL_2023a</strain>
    </source>
</reference>
<dbReference type="EMBL" id="JARKIK010000080">
    <property type="protein sequence ID" value="KAK8726031.1"/>
    <property type="molecule type" value="Genomic_DNA"/>
</dbReference>
<gene>
    <name evidence="1" type="ORF">OTU49_010345</name>
</gene>
<dbReference type="Proteomes" id="UP001445076">
    <property type="component" value="Unassembled WGS sequence"/>
</dbReference>
<evidence type="ECO:0000313" key="1">
    <source>
        <dbReference type="EMBL" id="KAK8726031.1"/>
    </source>
</evidence>
<accession>A0AAW0WFM9</accession>
<sequence length="105" mass="11840">EKSIASSVLPTLQVTASKIIHLRLTTTFLSFSITHPQYTYFILYQNQLTSPILSNYIHQHALFYALASLNSTSTHIVKSDSSCPTREQTVPQCVDLDRSRISRPT</sequence>
<name>A0AAW0WFM9_CHEQU</name>
<comment type="caution">
    <text evidence="1">The sequence shown here is derived from an EMBL/GenBank/DDBJ whole genome shotgun (WGS) entry which is preliminary data.</text>
</comment>
<organism evidence="1 2">
    <name type="scientific">Cherax quadricarinatus</name>
    <name type="common">Australian red claw crayfish</name>
    <dbReference type="NCBI Taxonomy" id="27406"/>
    <lineage>
        <taxon>Eukaryota</taxon>
        <taxon>Metazoa</taxon>
        <taxon>Ecdysozoa</taxon>
        <taxon>Arthropoda</taxon>
        <taxon>Crustacea</taxon>
        <taxon>Multicrustacea</taxon>
        <taxon>Malacostraca</taxon>
        <taxon>Eumalacostraca</taxon>
        <taxon>Eucarida</taxon>
        <taxon>Decapoda</taxon>
        <taxon>Pleocyemata</taxon>
        <taxon>Astacidea</taxon>
        <taxon>Parastacoidea</taxon>
        <taxon>Parastacidae</taxon>
        <taxon>Cherax</taxon>
    </lineage>
</organism>
<feature type="non-terminal residue" evidence="1">
    <location>
        <position position="1"/>
    </location>
</feature>
<dbReference type="AlphaFoldDB" id="A0AAW0WFM9"/>
<keyword evidence="2" id="KW-1185">Reference proteome</keyword>
<protein>
    <submittedName>
        <fullName evidence="1">Uncharacterized protein</fullName>
    </submittedName>
</protein>